<comment type="cofactor">
    <cofactor evidence="7">
        <name>Fe(2+)</name>
        <dbReference type="ChEBI" id="CHEBI:29033"/>
    </cofactor>
    <text evidence="7">Binds 1 Fe(2+) ion per subunit.</text>
</comment>
<dbReference type="PANTHER" id="PTHR41536">
    <property type="entry name" value="PKHD-TYPE HYDROXYLASE YBIX"/>
    <property type="match status" value="1"/>
</dbReference>
<evidence type="ECO:0000256" key="5">
    <source>
        <dbReference type="ARBA" id="ARBA00023002"/>
    </source>
</evidence>
<dbReference type="InterPro" id="IPR005123">
    <property type="entry name" value="Oxoglu/Fe-dep_dioxygenase_dom"/>
</dbReference>
<reference evidence="9 10" key="1">
    <citation type="submission" date="2018-02" db="EMBL/GenBank/DDBJ databases">
        <authorList>
            <person name="Cohen D.B."/>
            <person name="Kent A.D."/>
        </authorList>
    </citation>
    <scope>NUCLEOTIDE SEQUENCE [LARGE SCALE GENOMIC DNA]</scope>
    <source>
        <strain evidence="9 10">CCAP 1448/3</strain>
    </source>
</reference>
<protein>
    <submittedName>
        <fullName evidence="9">Fe2+-dependent dioxygenase</fullName>
    </submittedName>
</protein>
<keyword evidence="5 7" id="KW-0560">Oxidoreductase</keyword>
<dbReference type="Proteomes" id="UP000238762">
    <property type="component" value="Unassembled WGS sequence"/>
</dbReference>
<evidence type="ECO:0000256" key="2">
    <source>
        <dbReference type="ARBA" id="ARBA00022723"/>
    </source>
</evidence>
<gene>
    <name evidence="9" type="ORF">C7B64_02710</name>
</gene>
<dbReference type="GO" id="GO:0006974">
    <property type="term" value="P:DNA damage response"/>
    <property type="evidence" value="ECO:0007669"/>
    <property type="project" value="TreeGrafter"/>
</dbReference>
<organism evidence="9 10">
    <name type="scientific">Merismopedia glauca CCAP 1448/3</name>
    <dbReference type="NCBI Taxonomy" id="1296344"/>
    <lineage>
        <taxon>Bacteria</taxon>
        <taxon>Bacillati</taxon>
        <taxon>Cyanobacteriota</taxon>
        <taxon>Cyanophyceae</taxon>
        <taxon>Synechococcales</taxon>
        <taxon>Merismopediaceae</taxon>
        <taxon>Merismopedia</taxon>
    </lineage>
</organism>
<dbReference type="InterPro" id="IPR041097">
    <property type="entry name" value="PKHD_C"/>
</dbReference>
<feature type="binding site" evidence="7">
    <location>
        <position position="98"/>
    </location>
    <ligand>
        <name>Fe cation</name>
        <dbReference type="ChEBI" id="CHEBI:24875"/>
    </ligand>
</feature>
<evidence type="ECO:0000259" key="8">
    <source>
        <dbReference type="PROSITE" id="PS51471"/>
    </source>
</evidence>
<dbReference type="Gene3D" id="4.10.860.20">
    <property type="entry name" value="Rabenosyn, Rab binding domain"/>
    <property type="match status" value="1"/>
</dbReference>
<comment type="cofactor">
    <cofactor evidence="1 7">
        <name>L-ascorbate</name>
        <dbReference type="ChEBI" id="CHEBI:38290"/>
    </cofactor>
</comment>
<dbReference type="InterPro" id="IPR044862">
    <property type="entry name" value="Pro_4_hyd_alph_FE2OG_OXY"/>
</dbReference>
<keyword evidence="10" id="KW-1185">Reference proteome</keyword>
<dbReference type="RefSeq" id="WP_106287121.1">
    <property type="nucleotide sequence ID" value="NZ_CAWNTC010000163.1"/>
</dbReference>
<dbReference type="Gene3D" id="2.60.120.620">
    <property type="entry name" value="q2cbj1_9rhob like domain"/>
    <property type="match status" value="1"/>
</dbReference>
<dbReference type="NCBIfam" id="NF003974">
    <property type="entry name" value="PRK05467.1-3"/>
    <property type="match status" value="1"/>
</dbReference>
<accession>A0A2T1C9B0</accession>
<dbReference type="SMART" id="SM00702">
    <property type="entry name" value="P4Hc"/>
    <property type="match status" value="1"/>
</dbReference>
<evidence type="ECO:0000313" key="9">
    <source>
        <dbReference type="EMBL" id="PSB04748.1"/>
    </source>
</evidence>
<dbReference type="HAMAP" id="MF_00657">
    <property type="entry name" value="Hydroxyl_YbiX"/>
    <property type="match status" value="1"/>
</dbReference>
<dbReference type="InterPro" id="IPR023550">
    <property type="entry name" value="PKHD_hydroxylase"/>
</dbReference>
<evidence type="ECO:0000313" key="10">
    <source>
        <dbReference type="Proteomes" id="UP000238762"/>
    </source>
</evidence>
<dbReference type="OrthoDB" id="9812472at2"/>
<keyword evidence="3 7" id="KW-0847">Vitamin C</keyword>
<proteinExistence type="inferred from homology"/>
<reference evidence="9 10" key="2">
    <citation type="submission" date="2018-03" db="EMBL/GenBank/DDBJ databases">
        <title>The ancient ancestry and fast evolution of plastids.</title>
        <authorList>
            <person name="Moore K.R."/>
            <person name="Magnabosco C."/>
            <person name="Momper L."/>
            <person name="Gold D.A."/>
            <person name="Bosak T."/>
            <person name="Fournier G.P."/>
        </authorList>
    </citation>
    <scope>NUCLEOTIDE SEQUENCE [LARGE SCALE GENOMIC DNA]</scope>
    <source>
        <strain evidence="9 10">CCAP 1448/3</strain>
    </source>
</reference>
<evidence type="ECO:0000256" key="7">
    <source>
        <dbReference type="HAMAP-Rule" id="MF_00657"/>
    </source>
</evidence>
<dbReference type="GO" id="GO:0031418">
    <property type="term" value="F:L-ascorbic acid binding"/>
    <property type="evidence" value="ECO:0007669"/>
    <property type="project" value="UniProtKB-KW"/>
</dbReference>
<keyword evidence="6 7" id="KW-0408">Iron</keyword>
<evidence type="ECO:0000256" key="1">
    <source>
        <dbReference type="ARBA" id="ARBA00001961"/>
    </source>
</evidence>
<dbReference type="InterPro" id="IPR006620">
    <property type="entry name" value="Pro_4_hyd_alph"/>
</dbReference>
<feature type="binding site" evidence="7">
    <location>
        <position position="96"/>
    </location>
    <ligand>
        <name>Fe cation</name>
        <dbReference type="ChEBI" id="CHEBI:24875"/>
    </ligand>
</feature>
<dbReference type="EMBL" id="PVWJ01000008">
    <property type="protein sequence ID" value="PSB04748.1"/>
    <property type="molecule type" value="Genomic_DNA"/>
</dbReference>
<evidence type="ECO:0000256" key="6">
    <source>
        <dbReference type="ARBA" id="ARBA00023004"/>
    </source>
</evidence>
<dbReference type="Pfam" id="PF13640">
    <property type="entry name" value="2OG-FeII_Oxy_3"/>
    <property type="match status" value="1"/>
</dbReference>
<comment type="caution">
    <text evidence="9">The sequence shown here is derived from an EMBL/GenBank/DDBJ whole genome shotgun (WGS) entry which is preliminary data.</text>
</comment>
<sequence length="222" mass="25074">MIFSLEEVLKTEELKHISDRLNPSDFIDGQKTAGWHAKLVKNNQQLPKSSQAYPALSELVKNALERHPLFTSAAQPKVIHSVIFSRYEVGMSYGTHVDNAFMGGDNYWRSDLSFTIFLSPPDSYTGGELVMELSDGDRSYRLEAGAAIIYPASTLHRVETVTQGIRFAAVGWIQSLVRNSEHREILFDLDTVRRSIFAKEGKSLEFDLISKNYANLLRMWGS</sequence>
<feature type="binding site" evidence="7">
    <location>
        <position position="156"/>
    </location>
    <ligand>
        <name>Fe cation</name>
        <dbReference type="ChEBI" id="CHEBI:24875"/>
    </ligand>
</feature>
<evidence type="ECO:0000256" key="3">
    <source>
        <dbReference type="ARBA" id="ARBA00022896"/>
    </source>
</evidence>
<feature type="binding site" evidence="7">
    <location>
        <position position="166"/>
    </location>
    <ligand>
        <name>2-oxoglutarate</name>
        <dbReference type="ChEBI" id="CHEBI:16810"/>
    </ligand>
</feature>
<dbReference type="GO" id="GO:0016706">
    <property type="term" value="F:2-oxoglutarate-dependent dioxygenase activity"/>
    <property type="evidence" value="ECO:0007669"/>
    <property type="project" value="UniProtKB-UniRule"/>
</dbReference>
<dbReference type="GO" id="GO:0005506">
    <property type="term" value="F:iron ion binding"/>
    <property type="evidence" value="ECO:0007669"/>
    <property type="project" value="UniProtKB-UniRule"/>
</dbReference>
<evidence type="ECO:0000256" key="4">
    <source>
        <dbReference type="ARBA" id="ARBA00022964"/>
    </source>
</evidence>
<dbReference type="AlphaFoldDB" id="A0A2T1C9B0"/>
<keyword evidence="2 7" id="KW-0479">Metal-binding</keyword>
<name>A0A2T1C9B0_9CYAN</name>
<dbReference type="NCBIfam" id="NF003975">
    <property type="entry name" value="PRK05467.1-4"/>
    <property type="match status" value="1"/>
</dbReference>
<dbReference type="PANTHER" id="PTHR41536:SF1">
    <property type="entry name" value="PKHD-TYPE HYDROXYLASE YBIX"/>
    <property type="match status" value="1"/>
</dbReference>
<feature type="domain" description="Fe2OG dioxygenase" evidence="8">
    <location>
        <begin position="78"/>
        <end position="175"/>
    </location>
</feature>
<dbReference type="PROSITE" id="PS51471">
    <property type="entry name" value="FE2OG_OXY"/>
    <property type="match status" value="1"/>
</dbReference>
<keyword evidence="4 7" id="KW-0223">Dioxygenase</keyword>
<dbReference type="GO" id="GO:0006879">
    <property type="term" value="P:intracellular iron ion homeostasis"/>
    <property type="evidence" value="ECO:0007669"/>
    <property type="project" value="TreeGrafter"/>
</dbReference>
<dbReference type="Pfam" id="PF18331">
    <property type="entry name" value="PKHD_C"/>
    <property type="match status" value="1"/>
</dbReference>